<protein>
    <recommendedName>
        <fullName evidence="1">JmjC domain-containing protein</fullName>
    </recommendedName>
</protein>
<sequence>MIVRELDATCASCDTFYRDFVDRQIPVVLRNVGKDWPATKKWNFDYIAQIGGDISVMASVSNEEQNGQTVKTKASLAKLLNVYKNGIGDNQNNSIPYVKQFDLFGMFPQLRDDINLDIWNWRTHCCVNAWLGPAGAVTGVHSDDENNIAVSILGRKEFTIFAPEDRPYLYVNDKYDPGTECCSVDHVNPALELHPLYSSADPAVVVLNPGDGLFIPLNWWHGVRNLDASISINAFASTPLETVRYGSFRLLYWVLHNLGLYKYGNCVCHASRFIEYS</sequence>
<reference evidence="2" key="1">
    <citation type="submission" date="2021-01" db="EMBL/GenBank/DDBJ databases">
        <authorList>
            <person name="Corre E."/>
            <person name="Pelletier E."/>
            <person name="Niang G."/>
            <person name="Scheremetjew M."/>
            <person name="Finn R."/>
            <person name="Kale V."/>
            <person name="Holt S."/>
            <person name="Cochrane G."/>
            <person name="Meng A."/>
            <person name="Brown T."/>
            <person name="Cohen L."/>
        </authorList>
    </citation>
    <scope>NUCLEOTIDE SEQUENCE</scope>
    <source>
        <strain evidence="2">NY070348D</strain>
    </source>
</reference>
<dbReference type="SMART" id="SM00558">
    <property type="entry name" value="JmjC"/>
    <property type="match status" value="1"/>
</dbReference>
<feature type="domain" description="JmjC" evidence="1">
    <location>
        <begin position="96"/>
        <end position="251"/>
    </location>
</feature>
<accession>A0A7S2RL38</accession>
<dbReference type="PANTHER" id="PTHR12461">
    <property type="entry name" value="HYPOXIA-INDUCIBLE FACTOR 1 ALPHA INHIBITOR-RELATED"/>
    <property type="match status" value="1"/>
</dbReference>
<name>A0A7S2RL38_9STRA</name>
<evidence type="ECO:0000259" key="1">
    <source>
        <dbReference type="PROSITE" id="PS51184"/>
    </source>
</evidence>
<dbReference type="PANTHER" id="PTHR12461:SF105">
    <property type="entry name" value="HYPOXIA-INDUCIBLE FACTOR 1-ALPHA INHIBITOR"/>
    <property type="match status" value="1"/>
</dbReference>
<dbReference type="AlphaFoldDB" id="A0A7S2RL38"/>
<dbReference type="InterPro" id="IPR041667">
    <property type="entry name" value="Cupin_8"/>
</dbReference>
<dbReference type="Gene3D" id="2.60.120.650">
    <property type="entry name" value="Cupin"/>
    <property type="match status" value="1"/>
</dbReference>
<proteinExistence type="predicted"/>
<dbReference type="InterPro" id="IPR003347">
    <property type="entry name" value="JmjC_dom"/>
</dbReference>
<dbReference type="Pfam" id="PF13621">
    <property type="entry name" value="Cupin_8"/>
    <property type="match status" value="1"/>
</dbReference>
<dbReference type="EMBL" id="HBHK01007550">
    <property type="protein sequence ID" value="CAD9674259.1"/>
    <property type="molecule type" value="Transcribed_RNA"/>
</dbReference>
<evidence type="ECO:0000313" key="2">
    <source>
        <dbReference type="EMBL" id="CAD9674259.1"/>
    </source>
</evidence>
<gene>
    <name evidence="2" type="ORF">QSP1433_LOCUS4633</name>
</gene>
<organism evidence="2">
    <name type="scientific">Mucochytrium quahogii</name>
    <dbReference type="NCBI Taxonomy" id="96639"/>
    <lineage>
        <taxon>Eukaryota</taxon>
        <taxon>Sar</taxon>
        <taxon>Stramenopiles</taxon>
        <taxon>Bigyra</taxon>
        <taxon>Labyrinthulomycetes</taxon>
        <taxon>Thraustochytrida</taxon>
        <taxon>Thraustochytriidae</taxon>
        <taxon>Mucochytrium</taxon>
    </lineage>
</organism>
<dbReference type="SUPFAM" id="SSF51197">
    <property type="entry name" value="Clavaminate synthase-like"/>
    <property type="match status" value="1"/>
</dbReference>
<dbReference type="PROSITE" id="PS51184">
    <property type="entry name" value="JMJC"/>
    <property type="match status" value="1"/>
</dbReference>